<dbReference type="InterPro" id="IPR017972">
    <property type="entry name" value="Cyt_P450_CS"/>
</dbReference>
<evidence type="ECO:0000256" key="16">
    <source>
        <dbReference type="SAM" id="SignalP"/>
    </source>
</evidence>
<reference evidence="17 18" key="1">
    <citation type="submission" date="2019-07" db="EMBL/GenBank/DDBJ databases">
        <title>Draft genome assembly of a fouling barnacle, Amphibalanus amphitrite (Darwin, 1854): The first reference genome for Thecostraca.</title>
        <authorList>
            <person name="Kim W."/>
        </authorList>
    </citation>
    <scope>NUCLEOTIDE SEQUENCE [LARGE SCALE GENOMIC DNA]</scope>
    <source>
        <strain evidence="17">SNU_AA5</strain>
        <tissue evidence="17">Soma without cirri and trophi</tissue>
    </source>
</reference>
<keyword evidence="7 14" id="KW-0479">Metal-binding</keyword>
<comment type="function">
    <text evidence="2">May be involved in the metabolism of insect hormones and in the breakdown of synthetic insecticides.</text>
</comment>
<sequence>MLEWLAACLVVVMLVMIVREIFRKPANFPPGFYLFGQPVIILRDYDLIHEAFSKTEFSGREQTFVIQNRSFFMGNGIIFGQGGGWSLHRRFALQQLHDLGVGRPRSELLVQLEVDALVRRLTASGGDLEVNTTFCMSGCNALLQLVAGKRYELDDPVFAQLVNDTDRVMRLASPGNILSLLPWVRHLAPSATGFRALCALRDTTCSLFGEIVEEHRRTLNAGKPRDYVDAFLIEMEKEGAKEKDFTKQHLEILLMDFFQAGIETINSTLCWAVLLLARHPEVQARLHAELDELLGANSLRWSDRQSLPYLQATINEVHRFGTVTNVSVPHFTSFQPVVFNDYVIPRNSLILPDIYHVHHDPSYWSEPERFRPDRFIDQSGQLVHESRLLMFGTGRRSCLGESLARMEVFLFVGGLLQAFHLELPPDAPPADLSPQAGVTYKPRPFRLRFRPRRPAAPELNVAALALRSEQNSYCIKRSSFSSKVHFKEEREI</sequence>
<name>A0A6A4WLS6_AMPAM</name>
<dbReference type="GO" id="GO:0020037">
    <property type="term" value="F:heme binding"/>
    <property type="evidence" value="ECO:0007669"/>
    <property type="project" value="InterPro"/>
</dbReference>
<dbReference type="InterPro" id="IPR001128">
    <property type="entry name" value="Cyt_P450"/>
</dbReference>
<evidence type="ECO:0000256" key="11">
    <source>
        <dbReference type="ARBA" id="ARBA00023004"/>
    </source>
</evidence>
<dbReference type="GO" id="GO:0005506">
    <property type="term" value="F:iron ion binding"/>
    <property type="evidence" value="ECO:0007669"/>
    <property type="project" value="InterPro"/>
</dbReference>
<evidence type="ECO:0000256" key="13">
    <source>
        <dbReference type="ARBA" id="ARBA00023136"/>
    </source>
</evidence>
<evidence type="ECO:0000256" key="2">
    <source>
        <dbReference type="ARBA" id="ARBA00003690"/>
    </source>
</evidence>
<comment type="cofactor">
    <cofactor evidence="1 14">
        <name>heme</name>
        <dbReference type="ChEBI" id="CHEBI:30413"/>
    </cofactor>
</comment>
<dbReference type="PROSITE" id="PS00086">
    <property type="entry name" value="CYTOCHROME_P450"/>
    <property type="match status" value="1"/>
</dbReference>
<keyword evidence="9" id="KW-0492">Microsome</keyword>
<dbReference type="PANTHER" id="PTHR24300:SF403">
    <property type="entry name" value="CYTOCHROME P450 306A1"/>
    <property type="match status" value="1"/>
</dbReference>
<evidence type="ECO:0000256" key="10">
    <source>
        <dbReference type="ARBA" id="ARBA00023002"/>
    </source>
</evidence>
<dbReference type="EMBL" id="VIIS01000927">
    <property type="protein sequence ID" value="KAF0303592.1"/>
    <property type="molecule type" value="Genomic_DNA"/>
</dbReference>
<dbReference type="InterPro" id="IPR036396">
    <property type="entry name" value="Cyt_P450_sf"/>
</dbReference>
<dbReference type="Pfam" id="PF00067">
    <property type="entry name" value="p450"/>
    <property type="match status" value="1"/>
</dbReference>
<accession>A0A6A4WLS6</accession>
<comment type="subcellular location">
    <subcellularLocation>
        <location evidence="4">Endoplasmic reticulum membrane</location>
        <topology evidence="4">Peripheral membrane protein</topology>
    </subcellularLocation>
    <subcellularLocation>
        <location evidence="3">Microsome membrane</location>
        <topology evidence="3">Peripheral membrane protein</topology>
    </subcellularLocation>
</comment>
<dbReference type="GO" id="GO:0008395">
    <property type="term" value="F:steroid hydroxylase activity"/>
    <property type="evidence" value="ECO:0007669"/>
    <property type="project" value="TreeGrafter"/>
</dbReference>
<dbReference type="PANTHER" id="PTHR24300">
    <property type="entry name" value="CYTOCHROME P450 508A4-RELATED"/>
    <property type="match status" value="1"/>
</dbReference>
<evidence type="ECO:0000256" key="8">
    <source>
        <dbReference type="ARBA" id="ARBA00022824"/>
    </source>
</evidence>
<evidence type="ECO:0000313" key="17">
    <source>
        <dbReference type="EMBL" id="KAF0303592.1"/>
    </source>
</evidence>
<keyword evidence="13" id="KW-0472">Membrane</keyword>
<feature type="binding site" description="axial binding residue" evidence="14">
    <location>
        <position position="398"/>
    </location>
    <ligand>
        <name>heme</name>
        <dbReference type="ChEBI" id="CHEBI:30413"/>
    </ligand>
    <ligandPart>
        <name>Fe</name>
        <dbReference type="ChEBI" id="CHEBI:18248"/>
    </ligandPart>
</feature>
<dbReference type="FunFam" id="1.10.630.10:FF:000238">
    <property type="entry name" value="Cytochrome P450 2A6"/>
    <property type="match status" value="1"/>
</dbReference>
<dbReference type="AlphaFoldDB" id="A0A6A4WLS6"/>
<keyword evidence="6 14" id="KW-0349">Heme</keyword>
<dbReference type="Gene3D" id="1.10.630.10">
    <property type="entry name" value="Cytochrome P450"/>
    <property type="match status" value="1"/>
</dbReference>
<dbReference type="Proteomes" id="UP000440578">
    <property type="component" value="Unassembled WGS sequence"/>
</dbReference>
<dbReference type="GO" id="GO:0016712">
    <property type="term" value="F:oxidoreductase activity, acting on paired donors, with incorporation or reduction of molecular oxygen, reduced flavin or flavoprotein as one donor, and incorporation of one atom of oxygen"/>
    <property type="evidence" value="ECO:0007669"/>
    <property type="project" value="TreeGrafter"/>
</dbReference>
<evidence type="ECO:0000256" key="1">
    <source>
        <dbReference type="ARBA" id="ARBA00001971"/>
    </source>
</evidence>
<keyword evidence="18" id="KW-1185">Reference proteome</keyword>
<dbReference type="GO" id="GO:0006805">
    <property type="term" value="P:xenobiotic metabolic process"/>
    <property type="evidence" value="ECO:0007669"/>
    <property type="project" value="TreeGrafter"/>
</dbReference>
<keyword evidence="8" id="KW-0256">Endoplasmic reticulum</keyword>
<dbReference type="InterPro" id="IPR050182">
    <property type="entry name" value="Cytochrome_P450_fam2"/>
</dbReference>
<dbReference type="GO" id="GO:0006082">
    <property type="term" value="P:organic acid metabolic process"/>
    <property type="evidence" value="ECO:0007669"/>
    <property type="project" value="TreeGrafter"/>
</dbReference>
<evidence type="ECO:0000256" key="9">
    <source>
        <dbReference type="ARBA" id="ARBA00022848"/>
    </source>
</evidence>
<comment type="caution">
    <text evidence="17">The sequence shown here is derived from an EMBL/GenBank/DDBJ whole genome shotgun (WGS) entry which is preliminary data.</text>
</comment>
<dbReference type="PRINTS" id="PR00463">
    <property type="entry name" value="EP450I"/>
</dbReference>
<dbReference type="GO" id="GO:0005789">
    <property type="term" value="C:endoplasmic reticulum membrane"/>
    <property type="evidence" value="ECO:0007669"/>
    <property type="project" value="UniProtKB-SubCell"/>
</dbReference>
<evidence type="ECO:0000256" key="12">
    <source>
        <dbReference type="ARBA" id="ARBA00023033"/>
    </source>
</evidence>
<dbReference type="OrthoDB" id="6357557at2759"/>
<evidence type="ECO:0000256" key="6">
    <source>
        <dbReference type="ARBA" id="ARBA00022617"/>
    </source>
</evidence>
<gene>
    <name evidence="17" type="primary">CYP15C1_5</name>
    <name evidence="17" type="ORF">FJT64_024420</name>
</gene>
<evidence type="ECO:0000256" key="4">
    <source>
        <dbReference type="ARBA" id="ARBA00004406"/>
    </source>
</evidence>
<dbReference type="InterPro" id="IPR002401">
    <property type="entry name" value="Cyt_P450_E_grp-I"/>
</dbReference>
<dbReference type="PRINTS" id="PR00385">
    <property type="entry name" value="P450"/>
</dbReference>
<keyword evidence="12 15" id="KW-0503">Monooxygenase</keyword>
<evidence type="ECO:0000256" key="5">
    <source>
        <dbReference type="ARBA" id="ARBA00010617"/>
    </source>
</evidence>
<dbReference type="SUPFAM" id="SSF48264">
    <property type="entry name" value="Cytochrome P450"/>
    <property type="match status" value="1"/>
</dbReference>
<comment type="similarity">
    <text evidence="5 15">Belongs to the cytochrome P450 family.</text>
</comment>
<keyword evidence="10 15" id="KW-0560">Oxidoreductase</keyword>
<evidence type="ECO:0000313" key="18">
    <source>
        <dbReference type="Proteomes" id="UP000440578"/>
    </source>
</evidence>
<proteinExistence type="inferred from homology"/>
<feature type="chain" id="PRO_5025564978" evidence="16">
    <location>
        <begin position="24"/>
        <end position="492"/>
    </location>
</feature>
<evidence type="ECO:0000256" key="15">
    <source>
        <dbReference type="RuleBase" id="RU000461"/>
    </source>
</evidence>
<keyword evidence="11 14" id="KW-0408">Iron</keyword>
<evidence type="ECO:0000256" key="7">
    <source>
        <dbReference type="ARBA" id="ARBA00022723"/>
    </source>
</evidence>
<keyword evidence="16" id="KW-0732">Signal</keyword>
<evidence type="ECO:0000256" key="14">
    <source>
        <dbReference type="PIRSR" id="PIRSR602401-1"/>
    </source>
</evidence>
<protein>
    <submittedName>
        <fullName evidence="17">Farnesoate epoxidase</fullName>
    </submittedName>
</protein>
<evidence type="ECO:0000256" key="3">
    <source>
        <dbReference type="ARBA" id="ARBA00004174"/>
    </source>
</evidence>
<organism evidence="17 18">
    <name type="scientific">Amphibalanus amphitrite</name>
    <name type="common">Striped barnacle</name>
    <name type="synonym">Balanus amphitrite</name>
    <dbReference type="NCBI Taxonomy" id="1232801"/>
    <lineage>
        <taxon>Eukaryota</taxon>
        <taxon>Metazoa</taxon>
        <taxon>Ecdysozoa</taxon>
        <taxon>Arthropoda</taxon>
        <taxon>Crustacea</taxon>
        <taxon>Multicrustacea</taxon>
        <taxon>Cirripedia</taxon>
        <taxon>Thoracica</taxon>
        <taxon>Thoracicalcarea</taxon>
        <taxon>Balanomorpha</taxon>
        <taxon>Balanoidea</taxon>
        <taxon>Balanidae</taxon>
        <taxon>Amphibalaninae</taxon>
        <taxon>Amphibalanus</taxon>
    </lineage>
</organism>
<feature type="signal peptide" evidence="16">
    <location>
        <begin position="1"/>
        <end position="23"/>
    </location>
</feature>